<dbReference type="OrthoDB" id="7437075at2"/>
<gene>
    <name evidence="1" type="ORF">SAMN02745248_00790</name>
</gene>
<dbReference type="EMBL" id="FRAD01000006">
    <property type="protein sequence ID" value="SHJ73720.1"/>
    <property type="molecule type" value="Genomic_DNA"/>
</dbReference>
<dbReference type="RefSeq" id="WP_072902576.1">
    <property type="nucleotide sequence ID" value="NZ_FRAD01000006.1"/>
</dbReference>
<keyword evidence="2" id="KW-1185">Reference proteome</keyword>
<proteinExistence type="predicted"/>
<dbReference type="AlphaFoldDB" id="A0A1M6LRE2"/>
<evidence type="ECO:0000313" key="1">
    <source>
        <dbReference type="EMBL" id="SHJ73720.1"/>
    </source>
</evidence>
<protein>
    <recommendedName>
        <fullName evidence="3">Tetratricopeptide repeat-containing protein</fullName>
    </recommendedName>
</protein>
<dbReference type="Proteomes" id="UP000183952">
    <property type="component" value="Unassembled WGS sequence"/>
</dbReference>
<evidence type="ECO:0000313" key="2">
    <source>
        <dbReference type="Proteomes" id="UP000183952"/>
    </source>
</evidence>
<reference evidence="1 2" key="1">
    <citation type="submission" date="2016-11" db="EMBL/GenBank/DDBJ databases">
        <authorList>
            <person name="Jaros S."/>
            <person name="Januszkiewicz K."/>
            <person name="Wedrychowicz H."/>
        </authorList>
    </citation>
    <scope>NUCLEOTIDE SEQUENCE [LARGE SCALE GENOMIC DNA]</scope>
    <source>
        <strain evidence="1 2">DSM 3090</strain>
    </source>
</reference>
<organism evidence="1 2">
    <name type="scientific">Hathewaya proteolytica DSM 3090</name>
    <dbReference type="NCBI Taxonomy" id="1121331"/>
    <lineage>
        <taxon>Bacteria</taxon>
        <taxon>Bacillati</taxon>
        <taxon>Bacillota</taxon>
        <taxon>Clostridia</taxon>
        <taxon>Eubacteriales</taxon>
        <taxon>Clostridiaceae</taxon>
        <taxon>Hathewaya</taxon>
    </lineage>
</organism>
<sequence>MSEKTFYKKIHPNLFSDSKIVKTGKLSMEFFSYFLDSLTSQSREKEFENFCRSIVETTICPNLLPQTGPTGGGDSKVDSETFPVSETIAESWLYGYNDAAHNERWAFAISAKKDWKPKLKSDVKKIVATNEESNRGYTRIFFITNQFVSDKKRAEAEDELRKEYKLDIRILDRTWLLDNTYKNDNQKLAISAFNMSDELIDVIDEGSKDKERKKLLDEIEMELQNLEQLKPARIVKISKEYIELLRELEVDKSTIINALERNIRFAKKYGDIKNYADALYDYCWTMIWWYEDRDIYYEMYVKVENLYKENTNNYPILKDLSTLWITLYSNHNQGKKVIANMKTHTQLLIDSFDKFIQDHENPRRAKLAKYDYQMMRLQDPEMWNDVVKIYLEILKDMHFNNDIDLYQLKRIMELPILKKCPKYDELFELLINLLGEQSRNIESSQLLLNRGDDYLEINVYKSIKFYSRALTKLYNENSKIDLIKTLMKLGGTFEQIGLFWSARSYYIRAFMDSLNLYFDEGNAIPGLFLSMRSLKYLELRLGRIDHSLRFNELELLGLNLYPYITDEEEEWEKYLHYDALLAIVLLSLTRNNNEQFERFPDYLKEKGLETSSAALKYSLGYYDEDYVQAMGSEEALDVFMKDLFKQPASNDFQEILNVDLLDEKIKLKTKIVGCNVIVNTSRNSFQRELGATILAMFENIFATSISNQIIPMLSDFTVNIEEIEESQFDIEVIQNDNTIYIYVSKIAELTEYINRGLVSEKLNIVMAMFISQMVPFSNELVKIKKSIEEEEAMFRTLNCSSTLDTFVVFEEDISFKDTITKEAKAYKNIRNESISQHKESKTQTNHVSMDGIRKIHYGGLPKEIDFSKVHHNKIQISDVIYLPLWDKAGWKGLFVWADQDFEYPPYVGLIFDNKEGLDIFKKWKMESKADKVTIGIITGINKYNPYWYRIVIGENMLNTNFNKRDSDPEIINQMTRLHTMQAKDHFNINLIKQVISKHKTFNFLPILVKDLKTQKLRTELSLIKKSNSIIIKDIKEIEENDGFIINGLTPFDKPLNNTGKELYAEKLIKEKQKI</sequence>
<name>A0A1M6LRE2_9CLOT</name>
<evidence type="ECO:0008006" key="3">
    <source>
        <dbReference type="Google" id="ProtNLM"/>
    </source>
</evidence>
<accession>A0A1M6LRE2</accession>